<sequence>MPAPSPHGHLPAYPNAPRLDLVENLHQHQIADPYRWLEDPVSPATRQWLAAQDDLFTATRATWTERHRFAQRLSGLSATTMSGPPVWRGGRRFTKRYAPGRQHPAIYVTKPFCDDERALLDPLALDPSGRTTLARWYPSPDGDLVAYQTEQNGTEHCLLHVIETDTGRLIDGPIDRCRYSPIAWLPDSKSFYFVRTDADVPTGEESYHRRVWLHHLGQDPDDDALVFGTGHDPRSYFALSLSADGRWLIIASTVGTAPGNRAWIADLHASPMDDPEFQPIQTSPHAQTMPQTGPDGRLYLLTDLDAPRGKLCVADPADPQEWTELLPEDPEAVLGGIMLLDSPDMAAPQLIAVRQRHATAELAIHDPHTGERTGTVPLPGPGALAGVSQRGEGGHEMWIGYTDYTTPPRILHYDARTGHTRPWTDPHHQALSRNVQTHQVSYASKDGTEVRMLIIAPSRSTSPGGTASDTEPATIPGMPPDRPRPTILYGYGGFGLPMAPQYSPDILAWVEAGGIYAVAGIRGGSEHGEQWHRAAMGASKQNSFDDFHSAAEYLITHGWTTPERLGIHGTSNGGLLVGAALTQRPDLYRAVVCSAPLLDMVRYEKSGLGPTWTPEYGTAGDPEQLNWLLAYSPYHHVQEGAQYPAVLFTTFDQDTRVDPLHARKMCAALQHATTATLDDRPVLLRREADTGHGARSAGRTIDHSADTLAFFAAQLGLSARARQTQGEPPH</sequence>
<dbReference type="SUPFAM" id="SSF50993">
    <property type="entry name" value="Peptidase/esterase 'gauge' domain"/>
    <property type="match status" value="1"/>
</dbReference>
<evidence type="ECO:0000256" key="7">
    <source>
        <dbReference type="SAM" id="MobiDB-lite"/>
    </source>
</evidence>
<keyword evidence="4" id="KW-0645">Protease</keyword>
<evidence type="ECO:0000313" key="11">
    <source>
        <dbReference type="Proteomes" id="UP000054024"/>
    </source>
</evidence>
<dbReference type="InterPro" id="IPR029058">
    <property type="entry name" value="AB_hydrolase_fold"/>
</dbReference>
<dbReference type="RefSeq" id="WP_062149644.1">
    <property type="nucleotide sequence ID" value="NZ_KQ947987.1"/>
</dbReference>
<dbReference type="InterPro" id="IPR023302">
    <property type="entry name" value="Pept_S9A_N"/>
</dbReference>
<dbReference type="Pfam" id="PF00326">
    <property type="entry name" value="Peptidase_S9"/>
    <property type="match status" value="1"/>
</dbReference>
<dbReference type="SUPFAM" id="SSF53474">
    <property type="entry name" value="alpha/beta-Hydrolases"/>
    <property type="match status" value="1"/>
</dbReference>
<organism evidence="10 11">
    <name type="scientific">Streptomyces curacoi</name>
    <dbReference type="NCBI Taxonomy" id="146536"/>
    <lineage>
        <taxon>Bacteria</taxon>
        <taxon>Bacillati</taxon>
        <taxon>Actinomycetota</taxon>
        <taxon>Actinomycetes</taxon>
        <taxon>Kitasatosporales</taxon>
        <taxon>Streptomycetaceae</taxon>
        <taxon>Streptomyces</taxon>
    </lineage>
</organism>
<dbReference type="Gene3D" id="2.130.10.120">
    <property type="entry name" value="Prolyl oligopeptidase, N-terminal domain"/>
    <property type="match status" value="1"/>
</dbReference>
<comment type="caution">
    <text evidence="10">The sequence shown here is derived from an EMBL/GenBank/DDBJ whole genome shotgun (WGS) entry which is preliminary data.</text>
</comment>
<dbReference type="EMBL" id="LMWJ01000010">
    <property type="protein sequence ID" value="KUM76087.1"/>
    <property type="molecule type" value="Genomic_DNA"/>
</dbReference>
<protein>
    <recommendedName>
        <fullName evidence="3">prolyl oligopeptidase</fullName>
        <ecNumber evidence="3">3.4.21.26</ecNumber>
    </recommendedName>
</protein>
<dbReference type="STRING" id="146536.AQI70_16040"/>
<proteinExistence type="inferred from homology"/>
<evidence type="ECO:0000256" key="4">
    <source>
        <dbReference type="ARBA" id="ARBA00022670"/>
    </source>
</evidence>
<dbReference type="EC" id="3.4.21.26" evidence="3"/>
<dbReference type="GO" id="GO:0070012">
    <property type="term" value="F:oligopeptidase activity"/>
    <property type="evidence" value="ECO:0007669"/>
    <property type="project" value="TreeGrafter"/>
</dbReference>
<dbReference type="AlphaFoldDB" id="A0A117PAG1"/>
<accession>A0A117PAG1</accession>
<dbReference type="GO" id="GO:0004252">
    <property type="term" value="F:serine-type endopeptidase activity"/>
    <property type="evidence" value="ECO:0007669"/>
    <property type="project" value="UniProtKB-EC"/>
</dbReference>
<dbReference type="InterPro" id="IPR002470">
    <property type="entry name" value="Peptidase_S9A"/>
</dbReference>
<dbReference type="Pfam" id="PF02897">
    <property type="entry name" value="Peptidase_S9_N"/>
    <property type="match status" value="1"/>
</dbReference>
<feature type="domain" description="Peptidase S9A N-terminal" evidence="9">
    <location>
        <begin position="18"/>
        <end position="425"/>
    </location>
</feature>
<dbReference type="PROSITE" id="PS00708">
    <property type="entry name" value="PRO_ENDOPEP_SER"/>
    <property type="match status" value="1"/>
</dbReference>
<dbReference type="InterPro" id="IPR002471">
    <property type="entry name" value="Pept_S9_AS"/>
</dbReference>
<keyword evidence="5" id="KW-0378">Hydrolase</keyword>
<keyword evidence="6" id="KW-0720">Serine protease</keyword>
<evidence type="ECO:0000256" key="3">
    <source>
        <dbReference type="ARBA" id="ARBA00011897"/>
    </source>
</evidence>
<evidence type="ECO:0000259" key="8">
    <source>
        <dbReference type="Pfam" id="PF00326"/>
    </source>
</evidence>
<reference evidence="10 11" key="1">
    <citation type="submission" date="2015-10" db="EMBL/GenBank/DDBJ databases">
        <title>Draft genome sequence of Streptomyces curacoi DSM 40107, type strain for the species Streptomyces curacoi.</title>
        <authorList>
            <person name="Ruckert C."/>
            <person name="Winkler A."/>
            <person name="Kalinowski J."/>
            <person name="Kampfer P."/>
            <person name="Glaeser S."/>
        </authorList>
    </citation>
    <scope>NUCLEOTIDE SEQUENCE [LARGE SCALE GENOMIC DNA]</scope>
    <source>
        <strain evidence="10 11">DSM 40107</strain>
    </source>
</reference>
<gene>
    <name evidence="10" type="ORF">AQI70_16040</name>
</gene>
<evidence type="ECO:0000256" key="5">
    <source>
        <dbReference type="ARBA" id="ARBA00022801"/>
    </source>
</evidence>
<dbReference type="Gene3D" id="3.40.50.1820">
    <property type="entry name" value="alpha/beta hydrolase"/>
    <property type="match status" value="1"/>
</dbReference>
<feature type="region of interest" description="Disordered" evidence="7">
    <location>
        <begin position="458"/>
        <end position="482"/>
    </location>
</feature>
<evidence type="ECO:0000256" key="2">
    <source>
        <dbReference type="ARBA" id="ARBA00005228"/>
    </source>
</evidence>
<comment type="catalytic activity">
    <reaction evidence="1">
        <text>Hydrolysis of Pro-|-Xaa &gt;&gt; Ala-|-Xaa in oligopeptides.</text>
        <dbReference type="EC" id="3.4.21.26"/>
    </reaction>
</comment>
<dbReference type="PANTHER" id="PTHR42881">
    <property type="entry name" value="PROLYL ENDOPEPTIDASE"/>
    <property type="match status" value="1"/>
</dbReference>
<dbReference type="InterPro" id="IPR051167">
    <property type="entry name" value="Prolyl_oligopep/macrocyclase"/>
</dbReference>
<evidence type="ECO:0000313" key="10">
    <source>
        <dbReference type="EMBL" id="KUM76087.1"/>
    </source>
</evidence>
<dbReference type="GO" id="GO:0005829">
    <property type="term" value="C:cytosol"/>
    <property type="evidence" value="ECO:0007669"/>
    <property type="project" value="TreeGrafter"/>
</dbReference>
<dbReference type="Proteomes" id="UP000054024">
    <property type="component" value="Unassembled WGS sequence"/>
</dbReference>
<feature type="domain" description="Peptidase S9 prolyl oligopeptidase catalytic" evidence="8">
    <location>
        <begin position="506"/>
        <end position="716"/>
    </location>
</feature>
<dbReference type="InterPro" id="IPR001375">
    <property type="entry name" value="Peptidase_S9_cat"/>
</dbReference>
<dbReference type="PANTHER" id="PTHR42881:SF2">
    <property type="entry name" value="PROLYL ENDOPEPTIDASE"/>
    <property type="match status" value="1"/>
</dbReference>
<comment type="similarity">
    <text evidence="2">Belongs to the peptidase S9A family.</text>
</comment>
<dbReference type="PRINTS" id="PR00862">
    <property type="entry name" value="PROLIGOPTASE"/>
</dbReference>
<dbReference type="OrthoDB" id="9801421at2"/>
<feature type="compositionally biased region" description="Polar residues" evidence="7">
    <location>
        <begin position="458"/>
        <end position="471"/>
    </location>
</feature>
<evidence type="ECO:0000256" key="6">
    <source>
        <dbReference type="ARBA" id="ARBA00022825"/>
    </source>
</evidence>
<evidence type="ECO:0000259" key="9">
    <source>
        <dbReference type="Pfam" id="PF02897"/>
    </source>
</evidence>
<evidence type="ECO:0000256" key="1">
    <source>
        <dbReference type="ARBA" id="ARBA00001070"/>
    </source>
</evidence>
<name>A0A117PAG1_9ACTN</name>
<keyword evidence="11" id="KW-1185">Reference proteome</keyword>
<dbReference type="GO" id="GO:0006508">
    <property type="term" value="P:proteolysis"/>
    <property type="evidence" value="ECO:0007669"/>
    <property type="project" value="UniProtKB-KW"/>
</dbReference>